<accession>A0A4P6U3L8</accession>
<evidence type="ECO:0000313" key="1">
    <source>
        <dbReference type="EMBL" id="QBJ93634.1"/>
    </source>
</evidence>
<dbReference type="AlphaFoldDB" id="A0A4P6U3L8"/>
<protein>
    <submittedName>
        <fullName evidence="1">Uncharacterized protein</fullName>
    </submittedName>
</protein>
<dbReference type="GeneID" id="300102635"/>
<dbReference type="Proteomes" id="UP000292547">
    <property type="component" value="Chromosome"/>
</dbReference>
<proteinExistence type="predicted"/>
<reference evidence="1 2" key="1">
    <citation type="submission" date="2018-08" db="EMBL/GenBank/DDBJ databases">
        <title>The complete genome sequence of Streptomyces seoulensis, a pioneer strain for nickel superoxide dismutase discovery.</title>
        <authorList>
            <person name="Shin J."/>
            <person name="Lee J.-S."/>
            <person name="Lee E.-J."/>
            <person name="Youn H.-D."/>
        </authorList>
    </citation>
    <scope>NUCLEOTIDE SEQUENCE [LARGE SCALE GENOMIC DNA]</scope>
    <source>
        <strain evidence="1 2">KCTC 9819</strain>
    </source>
</reference>
<name>A0A4P6U3L8_STRSO</name>
<sequence>MEEQTPAEQALSRSYITADGLRFEVGGMTVEHHPDRSATLRYSLTVRRQGHPDERWAVALPWEDKSWADVLGSPAPPPDRLRQLVHLVHTHLEEWWDTKGHNRRSAKLGRRLT</sequence>
<dbReference type="EMBL" id="CP032229">
    <property type="protein sequence ID" value="QBJ93634.1"/>
    <property type="molecule type" value="Genomic_DNA"/>
</dbReference>
<dbReference type="OrthoDB" id="4315031at2"/>
<evidence type="ECO:0000313" key="2">
    <source>
        <dbReference type="Proteomes" id="UP000292547"/>
    </source>
</evidence>
<dbReference type="STRING" id="73044.GCA_000725795_00428"/>
<keyword evidence="2" id="KW-1185">Reference proteome</keyword>
<dbReference type="KEGG" id="sseo:D0Z67_27415"/>
<gene>
    <name evidence="1" type="ORF">D0Z67_27415</name>
</gene>
<dbReference type="RefSeq" id="WP_051887454.1">
    <property type="nucleotide sequence ID" value="NZ_CP032229.1"/>
</dbReference>
<organism evidence="1 2">
    <name type="scientific">Streptomyces seoulensis</name>
    <dbReference type="NCBI Taxonomy" id="73044"/>
    <lineage>
        <taxon>Bacteria</taxon>
        <taxon>Bacillati</taxon>
        <taxon>Actinomycetota</taxon>
        <taxon>Actinomycetes</taxon>
        <taxon>Kitasatosporales</taxon>
        <taxon>Streptomycetaceae</taxon>
        <taxon>Streptomyces</taxon>
    </lineage>
</organism>